<dbReference type="RefSeq" id="WP_065128699.1">
    <property type="nucleotide sequence ID" value="NZ_KQ758903.1"/>
</dbReference>
<dbReference type="AlphaFoldDB" id="A0A0W0GHY1"/>
<dbReference type="STRING" id="1217799.DEALK_10280"/>
<evidence type="ECO:0000313" key="2">
    <source>
        <dbReference type="Proteomes" id="UP000053947"/>
    </source>
</evidence>
<dbReference type="OrthoDB" id="9790372at2"/>
<dbReference type="InterPro" id="IPR003772">
    <property type="entry name" value="YceD"/>
</dbReference>
<dbReference type="Proteomes" id="UP000053947">
    <property type="component" value="Unassembled WGS sequence"/>
</dbReference>
<name>A0A0W0GHY1_9CHLR</name>
<accession>A0A0W0GHY1</accession>
<gene>
    <name evidence="1" type="ORF">DEALK_10280</name>
</gene>
<reference evidence="1 2" key="1">
    <citation type="submission" date="2015-06" db="EMBL/GenBank/DDBJ databases">
        <title>Genome sequence of the organohalide-respiring Dehalogenimonas alkenigignens type strain (IP3-3T).</title>
        <authorList>
            <person name="Key T.A."/>
            <person name="Richmond D.P."/>
            <person name="Bowman K.S."/>
            <person name="Cho Y.-J."/>
            <person name="Chun J."/>
            <person name="da Costa M.S."/>
            <person name="Rainey F.A."/>
            <person name="Moe W.M."/>
        </authorList>
    </citation>
    <scope>NUCLEOTIDE SEQUENCE [LARGE SCALE GENOMIC DNA]</scope>
    <source>
        <strain evidence="1 2">IP3-3</strain>
    </source>
</reference>
<dbReference type="EMBL" id="LFDV01000002">
    <property type="protein sequence ID" value="KTB48183.1"/>
    <property type="molecule type" value="Genomic_DNA"/>
</dbReference>
<keyword evidence="2" id="KW-1185">Reference proteome</keyword>
<sequence length="141" mass="15776">MLSFNVAQLEKGPVGATRDYQIDDSLTVEGVGINVKGDIKFTRTPRSVLVKAAFKTILPQECCRCLNEYQCSLDVRFEEEFLPTLDVASGLPLDIEEAEQSFTIDEHHILDISDALRQYIILAQPMKPLCRADCPGINTMQ</sequence>
<dbReference type="Pfam" id="PF02620">
    <property type="entry name" value="YceD"/>
    <property type="match status" value="1"/>
</dbReference>
<organism evidence="1 2">
    <name type="scientific">Dehalogenimonas alkenigignens</name>
    <dbReference type="NCBI Taxonomy" id="1217799"/>
    <lineage>
        <taxon>Bacteria</taxon>
        <taxon>Bacillati</taxon>
        <taxon>Chloroflexota</taxon>
        <taxon>Dehalococcoidia</taxon>
        <taxon>Dehalococcoidales</taxon>
        <taxon>Dehalococcoidaceae</taxon>
        <taxon>Dehalogenimonas</taxon>
    </lineage>
</organism>
<comment type="caution">
    <text evidence="1">The sequence shown here is derived from an EMBL/GenBank/DDBJ whole genome shotgun (WGS) entry which is preliminary data.</text>
</comment>
<protein>
    <submittedName>
        <fullName evidence="1">Putative ACR</fullName>
    </submittedName>
</protein>
<evidence type="ECO:0000313" key="1">
    <source>
        <dbReference type="EMBL" id="KTB48183.1"/>
    </source>
</evidence>
<proteinExistence type="predicted"/>